<feature type="region of interest" description="Disordered" evidence="1">
    <location>
        <begin position="69"/>
        <end position="104"/>
    </location>
</feature>
<dbReference type="AlphaFoldDB" id="A0AAD6D1M8"/>
<name>A0AAD6D1M8_9EURO</name>
<comment type="caution">
    <text evidence="2">The sequence shown here is derived from an EMBL/GenBank/DDBJ whole genome shotgun (WGS) entry which is preliminary data.</text>
</comment>
<keyword evidence="3" id="KW-1185">Reference proteome</keyword>
<evidence type="ECO:0000256" key="1">
    <source>
        <dbReference type="SAM" id="MobiDB-lite"/>
    </source>
</evidence>
<gene>
    <name evidence="2" type="ORF">N7494_003851</name>
</gene>
<dbReference type="Proteomes" id="UP001220324">
    <property type="component" value="Unassembled WGS sequence"/>
</dbReference>
<feature type="compositionally biased region" description="Basic and acidic residues" evidence="1">
    <location>
        <begin position="1"/>
        <end position="18"/>
    </location>
</feature>
<dbReference type="EMBL" id="JAQIZZ010000003">
    <property type="protein sequence ID" value="KAJ5546266.1"/>
    <property type="molecule type" value="Genomic_DNA"/>
</dbReference>
<protein>
    <submittedName>
        <fullName evidence="2">Uncharacterized protein</fullName>
    </submittedName>
</protein>
<proteinExistence type="predicted"/>
<reference evidence="2 3" key="1">
    <citation type="journal article" date="2023" name="IMA Fungus">
        <title>Comparative genomic study of the Penicillium genus elucidates a diverse pangenome and 15 lateral gene transfer events.</title>
        <authorList>
            <person name="Petersen C."/>
            <person name="Sorensen T."/>
            <person name="Nielsen M.R."/>
            <person name="Sondergaard T.E."/>
            <person name="Sorensen J.L."/>
            <person name="Fitzpatrick D.A."/>
            <person name="Frisvad J.C."/>
            <person name="Nielsen K.L."/>
        </authorList>
    </citation>
    <scope>NUCLEOTIDE SEQUENCE [LARGE SCALE GENOMIC DNA]</scope>
    <source>
        <strain evidence="2 3">IBT 35679</strain>
    </source>
</reference>
<feature type="region of interest" description="Disordered" evidence="1">
    <location>
        <begin position="1"/>
        <end position="22"/>
    </location>
</feature>
<sequence length="325" mass="36627">MPHLKDEELGKKDDDHRLPPARSRFLPQLSKFPRPRRLIAAFIGLVLVYQFFKHMPTDLRPARERYDPRFRQQNPLPPPPTSPQSPVVPQIDIPSDSGMQGEKNKGGLYDGKIKLYELASSLPTDKHPENVLSGAVLFAGSDLHCITDMLPLACRMAREQQNHVHLALFGKEEVSVDGIKQVNGIVESDCPIVWHDSRPDYAAQSTDDRVARSVKGGLRFIETYIAPEVIITGRKDWEDPFFFGGLERHLWEVGTPHIALPTTSRDLMWMASIESTALKVWNDIRVDMVVHASQSAGSLVRLLRSLDAADYLGFTPKLTIELPRK</sequence>
<organism evidence="2 3">
    <name type="scientific">Penicillium frequentans</name>
    <dbReference type="NCBI Taxonomy" id="3151616"/>
    <lineage>
        <taxon>Eukaryota</taxon>
        <taxon>Fungi</taxon>
        <taxon>Dikarya</taxon>
        <taxon>Ascomycota</taxon>
        <taxon>Pezizomycotina</taxon>
        <taxon>Eurotiomycetes</taxon>
        <taxon>Eurotiomycetidae</taxon>
        <taxon>Eurotiales</taxon>
        <taxon>Aspergillaceae</taxon>
        <taxon>Penicillium</taxon>
    </lineage>
</organism>
<evidence type="ECO:0000313" key="2">
    <source>
        <dbReference type="EMBL" id="KAJ5546266.1"/>
    </source>
</evidence>
<evidence type="ECO:0000313" key="3">
    <source>
        <dbReference type="Proteomes" id="UP001220324"/>
    </source>
</evidence>
<accession>A0AAD6D1M8</accession>